<sequence>MPTKVYQEVVDLVNELDGSSVAMFIQQYLDTTFKRMYSGMTSSGNINDLLVKLANIKANDEILDPTCGIGGTLLAVVKNNPHQRIYGQDINSVCIAITEMILEINGSTDYHLFIGDTLSNPYYIQDENLKKFDVVITEPPFVSQFDKDLNKNDKYNRYSFGTVPLKKADWGFIMNAINSSKELSGRAIVLLPTGALFRGGSENEIRQNILKNDLFEAIISLPGGLLAGTAVPTSVLIFNHDKSPDQKNKILFVKVPKESLVQEGKGTKLTDESIEKIVTTIQSFKEIKNYSMILPNNQVSTKNMMVERYIKKTVYNFDNQKYYINLIDFYNGNTIALKNVSKIDRGYNMVSKNENPEGKYWIMKISDIDSKSINYDKMSRGDVEGRTKVDNYELQDGDIVMTVRGIFKLLMAKNVKDKTLINSNLVRLRVNPKLYNPDFLKLFLDSPIGRAQLDSITVGTTVRQIPIKTLSEYQLPQLSLEEQEKVVHNYLQEINEIQSEMNKLQNLKKKIIKNYIKKWAWKGYTKRMEKQIMIYNFYGFKIILKRSDNKVIYRYENVVRPDEINFRHNEKYVLEYNNGDAHALSKLIETNSGLVHSFANRYSSYLGSGLSKEDLVQAGYIGLIKAVKRYDSKKDNKFSTYAYWWIRKEILDEKDSINLTIRIPSHKAATIKLIKLLENQSMELYGRVNISWICQKANVDEKQYRYLSQVDREKSKPMSLDHSVSDNENGQLADTLPDTKQSIQTIVENDFLREDLYKQLHQRLTQREAKVIIERYDFDNHGQQTLSEIGQELGVTKERIRQIEKHAIDKLRDIDGLRDYFLNN</sequence>
<dbReference type="GO" id="GO:0016987">
    <property type="term" value="F:sigma factor activity"/>
    <property type="evidence" value="ECO:0007669"/>
    <property type="project" value="UniProtKB-KW"/>
</dbReference>
<protein>
    <recommendedName>
        <fullName evidence="6">RNA polymerase sigma factor</fullName>
    </recommendedName>
</protein>
<evidence type="ECO:0000313" key="12">
    <source>
        <dbReference type="Proteomes" id="UP000051908"/>
    </source>
</evidence>
<dbReference type="NCBIfam" id="TIGR02937">
    <property type="entry name" value="sigma70-ECF"/>
    <property type="match status" value="1"/>
</dbReference>
<dbReference type="Pfam" id="PF04545">
    <property type="entry name" value="Sigma70_r4"/>
    <property type="match status" value="1"/>
</dbReference>
<evidence type="ECO:0000256" key="5">
    <source>
        <dbReference type="ARBA" id="ARBA00023163"/>
    </source>
</evidence>
<dbReference type="SUPFAM" id="SSF116734">
    <property type="entry name" value="DNA methylase specificity domain"/>
    <property type="match status" value="1"/>
</dbReference>
<dbReference type="Gene3D" id="3.40.50.150">
    <property type="entry name" value="Vaccinia Virus protein VP39"/>
    <property type="match status" value="1"/>
</dbReference>
<evidence type="ECO:0000256" key="1">
    <source>
        <dbReference type="ARBA" id="ARBA00022747"/>
    </source>
</evidence>
<dbReference type="Pfam" id="PF04542">
    <property type="entry name" value="Sigma70_r2"/>
    <property type="match status" value="1"/>
</dbReference>
<dbReference type="InterPro" id="IPR014284">
    <property type="entry name" value="RNA_pol_sigma-70_dom"/>
</dbReference>
<dbReference type="InterPro" id="IPR036388">
    <property type="entry name" value="WH-like_DNA-bd_sf"/>
</dbReference>
<dbReference type="GO" id="GO:0009307">
    <property type="term" value="P:DNA restriction-modification system"/>
    <property type="evidence" value="ECO:0007669"/>
    <property type="project" value="UniProtKB-KW"/>
</dbReference>
<dbReference type="InterPro" id="IPR007627">
    <property type="entry name" value="RNA_pol_sigma70_r2"/>
</dbReference>
<dbReference type="PROSITE" id="PS00715">
    <property type="entry name" value="SIGMA70_1"/>
    <property type="match status" value="1"/>
</dbReference>
<keyword evidence="3 6" id="KW-0731">Sigma factor</keyword>
<dbReference type="InterPro" id="IPR007630">
    <property type="entry name" value="RNA_pol_sigma70_r4"/>
</dbReference>
<dbReference type="InterPro" id="IPR050239">
    <property type="entry name" value="Sigma-70_RNA_pol_init_factors"/>
</dbReference>
<dbReference type="PANTHER" id="PTHR30603:SF47">
    <property type="entry name" value="RNA POLYMERASE SIGMA FACTOR SIGD, CHLOROPLASTIC"/>
    <property type="match status" value="1"/>
</dbReference>
<evidence type="ECO:0000256" key="3">
    <source>
        <dbReference type="ARBA" id="ARBA00023082"/>
    </source>
</evidence>
<evidence type="ECO:0000256" key="2">
    <source>
        <dbReference type="ARBA" id="ARBA00023015"/>
    </source>
</evidence>
<keyword evidence="2 6" id="KW-0805">Transcription regulation</keyword>
<evidence type="ECO:0000256" key="7">
    <source>
        <dbReference type="SAM" id="Coils"/>
    </source>
</evidence>
<keyword evidence="11" id="KW-0489">Methyltransferase</keyword>
<feature type="compositionally biased region" description="Polar residues" evidence="8">
    <location>
        <begin position="726"/>
        <end position="735"/>
    </location>
</feature>
<dbReference type="PROSITE" id="PS00716">
    <property type="entry name" value="SIGMA70_2"/>
    <property type="match status" value="1"/>
</dbReference>
<dbReference type="Gene3D" id="3.90.220.20">
    <property type="entry name" value="DNA methylase specificity domains"/>
    <property type="match status" value="1"/>
</dbReference>
<organism evidence="11 12">
    <name type="scientific">Companilactobacillus paralimentarius DSM 13238 = JCM 10415</name>
    <dbReference type="NCBI Taxonomy" id="1122151"/>
    <lineage>
        <taxon>Bacteria</taxon>
        <taxon>Bacillati</taxon>
        <taxon>Bacillota</taxon>
        <taxon>Bacilli</taxon>
        <taxon>Lactobacillales</taxon>
        <taxon>Lactobacillaceae</taxon>
        <taxon>Companilactobacillus</taxon>
    </lineage>
</organism>
<dbReference type="SUPFAM" id="SSF88946">
    <property type="entry name" value="Sigma2 domain of RNA polymerase sigma factors"/>
    <property type="match status" value="1"/>
</dbReference>
<gene>
    <name evidence="11" type="ORF">FD33_GL000277</name>
</gene>
<dbReference type="InterPro" id="IPR013325">
    <property type="entry name" value="RNA_pol_sigma_r2"/>
</dbReference>
<dbReference type="EMBL" id="AZES01000095">
    <property type="protein sequence ID" value="KRL30142.1"/>
    <property type="molecule type" value="Genomic_DNA"/>
</dbReference>
<dbReference type="GO" id="GO:0032259">
    <property type="term" value="P:methylation"/>
    <property type="evidence" value="ECO:0007669"/>
    <property type="project" value="UniProtKB-KW"/>
</dbReference>
<dbReference type="Proteomes" id="UP000051908">
    <property type="component" value="Unassembled WGS sequence"/>
</dbReference>
<dbReference type="InterPro" id="IPR029063">
    <property type="entry name" value="SAM-dependent_MTases_sf"/>
</dbReference>
<keyword evidence="11" id="KW-0808">Transferase</keyword>
<evidence type="ECO:0000259" key="9">
    <source>
        <dbReference type="PROSITE" id="PS00715"/>
    </source>
</evidence>
<dbReference type="GO" id="GO:0006352">
    <property type="term" value="P:DNA-templated transcription initiation"/>
    <property type="evidence" value="ECO:0007669"/>
    <property type="project" value="InterPro"/>
</dbReference>
<dbReference type="InterPro" id="IPR044946">
    <property type="entry name" value="Restrct_endonuc_typeI_TRD_sf"/>
</dbReference>
<dbReference type="CDD" id="cd06171">
    <property type="entry name" value="Sigma70_r4"/>
    <property type="match status" value="1"/>
</dbReference>
<evidence type="ECO:0000313" key="11">
    <source>
        <dbReference type="EMBL" id="KRL30142.1"/>
    </source>
</evidence>
<dbReference type="GO" id="GO:0008170">
    <property type="term" value="F:N-methyltransferase activity"/>
    <property type="evidence" value="ECO:0007669"/>
    <property type="project" value="InterPro"/>
</dbReference>
<name>A0A0R1PCZ6_9LACO</name>
<comment type="caution">
    <text evidence="11">The sequence shown here is derived from an EMBL/GenBank/DDBJ whole genome shotgun (WGS) entry which is preliminary data.</text>
</comment>
<comment type="function">
    <text evidence="6">Sigma factors are initiation factors that promote the attachment of RNA polymerase to specific initiation sites and are then released.</text>
</comment>
<evidence type="ECO:0000259" key="10">
    <source>
        <dbReference type="PROSITE" id="PS00716"/>
    </source>
</evidence>
<reference evidence="11 12" key="1">
    <citation type="journal article" date="2015" name="Genome Announc.">
        <title>Expanding the biotechnology potential of lactobacilli through comparative genomics of 213 strains and associated genera.</title>
        <authorList>
            <person name="Sun Z."/>
            <person name="Harris H.M."/>
            <person name="McCann A."/>
            <person name="Guo C."/>
            <person name="Argimon S."/>
            <person name="Zhang W."/>
            <person name="Yang X."/>
            <person name="Jeffery I.B."/>
            <person name="Cooney J.C."/>
            <person name="Kagawa T.F."/>
            <person name="Liu W."/>
            <person name="Song Y."/>
            <person name="Salvetti E."/>
            <person name="Wrobel A."/>
            <person name="Rasinkangas P."/>
            <person name="Parkhill J."/>
            <person name="Rea M.C."/>
            <person name="O'Sullivan O."/>
            <person name="Ritari J."/>
            <person name="Douillard F.P."/>
            <person name="Paul Ross R."/>
            <person name="Yang R."/>
            <person name="Briner A.E."/>
            <person name="Felis G.E."/>
            <person name="de Vos W.M."/>
            <person name="Barrangou R."/>
            <person name="Klaenhammer T.R."/>
            <person name="Caufield P.W."/>
            <person name="Cui Y."/>
            <person name="Zhang H."/>
            <person name="O'Toole P.W."/>
        </authorList>
    </citation>
    <scope>NUCLEOTIDE SEQUENCE [LARGE SCALE GENOMIC DNA]</scope>
    <source>
        <strain evidence="11 12">DSM 13238</strain>
    </source>
</reference>
<dbReference type="SUPFAM" id="SSF53335">
    <property type="entry name" value="S-adenosyl-L-methionine-dependent methyltransferases"/>
    <property type="match status" value="1"/>
</dbReference>
<dbReference type="CDD" id="cd02440">
    <property type="entry name" value="AdoMet_MTases"/>
    <property type="match status" value="1"/>
</dbReference>
<dbReference type="PANTHER" id="PTHR30603">
    <property type="entry name" value="RNA POLYMERASE SIGMA FACTOR RPO"/>
    <property type="match status" value="1"/>
</dbReference>
<dbReference type="InterPro" id="IPR013324">
    <property type="entry name" value="RNA_pol_sigma_r3/r4-like"/>
</dbReference>
<evidence type="ECO:0000256" key="4">
    <source>
        <dbReference type="ARBA" id="ARBA00023125"/>
    </source>
</evidence>
<proteinExistence type="inferred from homology"/>
<evidence type="ECO:0000256" key="6">
    <source>
        <dbReference type="RuleBase" id="RU362124"/>
    </source>
</evidence>
<dbReference type="PATRIC" id="fig|1122151.5.peg.287"/>
<dbReference type="Gene3D" id="1.10.10.10">
    <property type="entry name" value="Winged helix-like DNA-binding domain superfamily/Winged helix DNA-binding domain"/>
    <property type="match status" value="1"/>
</dbReference>
<feature type="domain" description="RNA polymerase sigma-70" evidence="9">
    <location>
        <begin position="614"/>
        <end position="627"/>
    </location>
</feature>
<dbReference type="GO" id="GO:0003677">
    <property type="term" value="F:DNA binding"/>
    <property type="evidence" value="ECO:0007669"/>
    <property type="project" value="UniProtKB-KW"/>
</dbReference>
<dbReference type="SUPFAM" id="SSF88659">
    <property type="entry name" value="Sigma3 and sigma4 domains of RNA polymerase sigma factors"/>
    <property type="match status" value="1"/>
</dbReference>
<dbReference type="AlphaFoldDB" id="A0A0R1PCZ6"/>
<keyword evidence="7" id="KW-0175">Coiled coil</keyword>
<keyword evidence="5 6" id="KW-0804">Transcription</keyword>
<dbReference type="InterPro" id="IPR000943">
    <property type="entry name" value="RNA_pol_sigma70"/>
</dbReference>
<dbReference type="InterPro" id="IPR003356">
    <property type="entry name" value="DNA_methylase_A-5"/>
</dbReference>
<keyword evidence="12" id="KW-1185">Reference proteome</keyword>
<keyword evidence="1" id="KW-0680">Restriction system</keyword>
<dbReference type="PRINTS" id="PR00046">
    <property type="entry name" value="SIGMA70FCT"/>
</dbReference>
<dbReference type="Pfam" id="PF02384">
    <property type="entry name" value="N6_Mtase"/>
    <property type="match status" value="1"/>
</dbReference>
<evidence type="ECO:0000256" key="8">
    <source>
        <dbReference type="SAM" id="MobiDB-lite"/>
    </source>
</evidence>
<accession>A0A0R1PCZ6</accession>
<feature type="coiled-coil region" evidence="7">
    <location>
        <begin position="480"/>
        <end position="514"/>
    </location>
</feature>
<dbReference type="Gene3D" id="1.10.1740.10">
    <property type="match status" value="1"/>
</dbReference>
<comment type="similarity">
    <text evidence="6">Belongs to the sigma-70 factor family.</text>
</comment>
<feature type="region of interest" description="Disordered" evidence="8">
    <location>
        <begin position="715"/>
        <end position="735"/>
    </location>
</feature>
<feature type="domain" description="RNA polymerase sigma-70" evidence="10">
    <location>
        <begin position="785"/>
        <end position="811"/>
    </location>
</feature>
<keyword evidence="4 6" id="KW-0238">DNA-binding</keyword>